<dbReference type="InterPro" id="IPR053154">
    <property type="entry name" value="c-di-AMP_regulator"/>
</dbReference>
<evidence type="ECO:0000313" key="2">
    <source>
        <dbReference type="Proteomes" id="UP000886818"/>
    </source>
</evidence>
<dbReference type="EMBL" id="CP078093">
    <property type="protein sequence ID" value="QXM06649.1"/>
    <property type="molecule type" value="Genomic_DNA"/>
</dbReference>
<protein>
    <recommendedName>
        <fullName evidence="3">YbbR domain-containing protein</fullName>
    </recommendedName>
</protein>
<dbReference type="CDD" id="cd20206">
    <property type="entry name" value="YbbR"/>
    <property type="match status" value="1"/>
</dbReference>
<proteinExistence type="predicted"/>
<evidence type="ECO:0000313" key="1">
    <source>
        <dbReference type="EMBL" id="QXM06649.1"/>
    </source>
</evidence>
<gene>
    <name evidence="1" type="ORF">KVH43_02545</name>
</gene>
<keyword evidence="2" id="KW-1185">Reference proteome</keyword>
<dbReference type="PANTHER" id="PTHR37804">
    <property type="entry name" value="CDAA REGULATORY PROTEIN CDAR"/>
    <property type="match status" value="1"/>
</dbReference>
<dbReference type="PANTHER" id="PTHR37804:SF1">
    <property type="entry name" value="CDAA REGULATORY PROTEIN CDAR"/>
    <property type="match status" value="1"/>
</dbReference>
<accession>A0ABX8RC78</accession>
<name>A0ABX8RC78_9CLOT</name>
<sequence>MNNIWRKIKWNIENSRFFSKNTTPKMISILFAVSLWLYVMGEVNPQSIMEINNVEVQLLNIEDLKQSGLMIMGQKDFTVNVKISGRRNEIYKISHKDILVRADLRGFHEGVNSVPVEVSAPPNAEIVDISPKQIKITLDEIVKAQKPVKVHFIGKSLEGFEPGAASISPDKVMVEGPESLVNAVTKVVADIDLSNREEDIIERLPLKAVNREGKEVSGVDVKNKYANVTLPILRVKEVPIDIAYEGEAKEGFKITNVTLSQEKIMIEGKKEIIEDIQKIKAEKIYLSGLDKTVRKEIVLILPEGVSTKGLEENPTVFIKVEPIKTKEIFFKKEEINIKDLKKDYTVDLSKLPENIKVEIRAVESMVDTINKENIKLYINGSDLSEGLYAIRIAYDINKKVEGIRVIPEEVDLIIKKREEITPTDRTEEVINSEI</sequence>
<reference evidence="1" key="1">
    <citation type="submission" date="2021-07" db="EMBL/GenBank/DDBJ databases">
        <title>Complete genome sequence of Crassaminicella sp. 143-21, isolated from a deep-sea hydrothermal vent.</title>
        <authorList>
            <person name="Li X."/>
        </authorList>
    </citation>
    <scope>NUCLEOTIDE SEQUENCE</scope>
    <source>
        <strain evidence="1">143-21</strain>
    </source>
</reference>
<dbReference type="Proteomes" id="UP000886818">
    <property type="component" value="Chromosome"/>
</dbReference>
<evidence type="ECO:0008006" key="3">
    <source>
        <dbReference type="Google" id="ProtNLM"/>
    </source>
</evidence>
<organism evidence="1 2">
    <name type="scientific">Crassaminicella indica</name>
    <dbReference type="NCBI Taxonomy" id="2855394"/>
    <lineage>
        <taxon>Bacteria</taxon>
        <taxon>Bacillati</taxon>
        <taxon>Bacillota</taxon>
        <taxon>Clostridia</taxon>
        <taxon>Eubacteriales</taxon>
        <taxon>Clostridiaceae</taxon>
        <taxon>Crassaminicella</taxon>
    </lineage>
</organism>
<dbReference type="InterPro" id="IPR012505">
    <property type="entry name" value="YbbR"/>
</dbReference>
<dbReference type="Pfam" id="PF07949">
    <property type="entry name" value="YbbR"/>
    <property type="match status" value="3"/>
</dbReference>
<dbReference type="RefSeq" id="WP_218283345.1">
    <property type="nucleotide sequence ID" value="NZ_CP078093.1"/>
</dbReference>